<dbReference type="Proteomes" id="UP000612361">
    <property type="component" value="Unassembled WGS sequence"/>
</dbReference>
<protein>
    <submittedName>
        <fullName evidence="1">Pyrimidine 5'-nucleotidase</fullName>
        <ecNumber evidence="1">3.1.3.5</ecNumber>
    </submittedName>
</protein>
<dbReference type="SFLD" id="SFLDS00003">
    <property type="entry name" value="Haloacid_Dehalogenase"/>
    <property type="match status" value="1"/>
</dbReference>
<comment type="caution">
    <text evidence="1">The sequence shown here is derived from an EMBL/GenBank/DDBJ whole genome shotgun (WGS) entry which is preliminary data.</text>
</comment>
<dbReference type="CDD" id="cd04305">
    <property type="entry name" value="HAD_Neu5Ac-Pase_like"/>
    <property type="match status" value="1"/>
</dbReference>
<keyword evidence="2" id="KW-1185">Reference proteome</keyword>
<sequence>MHSVAKKYEWVLFDADETLFHFDACRGLQTMFAQFGIQFSASDYAAYQVVNKQLWQRYQEHQITAGELQQLRFTSWAERLSTTPSALNQAFLHAMAEISTPLDGVPELLQTLHGNIRMGIITNGFTQLQRIRLERTGLHHYFEVLVVSEEVGIAKPGRQIFDYALEQMGQPARSAVLMVGDTLESDILGGIQAGLDTCWLNPAQKTAIPGIAPTFEVANHHTLKTLLTA</sequence>
<dbReference type="AlphaFoldDB" id="A0A923I309"/>
<dbReference type="SUPFAM" id="SSF56784">
    <property type="entry name" value="HAD-like"/>
    <property type="match status" value="1"/>
</dbReference>
<dbReference type="SFLD" id="SFLDG01129">
    <property type="entry name" value="C1.5:_HAD__Beta-PGM__Phosphata"/>
    <property type="match status" value="1"/>
</dbReference>
<dbReference type="InterPro" id="IPR006439">
    <property type="entry name" value="HAD-SF_hydro_IA"/>
</dbReference>
<dbReference type="NCBIfam" id="TIGR01549">
    <property type="entry name" value="HAD-SF-IA-v1"/>
    <property type="match status" value="1"/>
</dbReference>
<dbReference type="InterPro" id="IPR023214">
    <property type="entry name" value="HAD_sf"/>
</dbReference>
<dbReference type="InterPro" id="IPR036412">
    <property type="entry name" value="HAD-like_sf"/>
</dbReference>
<dbReference type="PANTHER" id="PTHR47478:SF1">
    <property type="entry name" value="PYRIMIDINE 5'-NUCLEOTIDASE YJJG"/>
    <property type="match status" value="1"/>
</dbReference>
<organism evidence="1 2">
    <name type="scientific">Undibacterium rugosum</name>
    <dbReference type="NCBI Taxonomy" id="2762291"/>
    <lineage>
        <taxon>Bacteria</taxon>
        <taxon>Pseudomonadati</taxon>
        <taxon>Pseudomonadota</taxon>
        <taxon>Betaproteobacteria</taxon>
        <taxon>Burkholderiales</taxon>
        <taxon>Oxalobacteraceae</taxon>
        <taxon>Undibacterium</taxon>
    </lineage>
</organism>
<dbReference type="NCBIfam" id="NF006976">
    <property type="entry name" value="PRK09449.1"/>
    <property type="match status" value="1"/>
</dbReference>
<dbReference type="Gene3D" id="3.40.50.1000">
    <property type="entry name" value="HAD superfamily/HAD-like"/>
    <property type="match status" value="1"/>
</dbReference>
<dbReference type="EC" id="3.1.3.5" evidence="1"/>
<name>A0A923I309_9BURK</name>
<dbReference type="InterPro" id="IPR052550">
    <property type="entry name" value="Pyrimidine_5'-ntase_YjjG"/>
</dbReference>
<accession>A0A923I309</accession>
<dbReference type="Gene3D" id="1.10.150.240">
    <property type="entry name" value="Putative phosphatase, domain 2"/>
    <property type="match status" value="1"/>
</dbReference>
<evidence type="ECO:0000313" key="2">
    <source>
        <dbReference type="Proteomes" id="UP000612361"/>
    </source>
</evidence>
<dbReference type="NCBIfam" id="TIGR02254">
    <property type="entry name" value="YjjG_YfnB"/>
    <property type="match status" value="1"/>
</dbReference>
<dbReference type="PANTHER" id="PTHR47478">
    <property type="match status" value="1"/>
</dbReference>
<dbReference type="GO" id="GO:0008253">
    <property type="term" value="F:5'-nucleotidase activity"/>
    <property type="evidence" value="ECO:0007669"/>
    <property type="project" value="UniProtKB-EC"/>
</dbReference>
<evidence type="ECO:0000313" key="1">
    <source>
        <dbReference type="EMBL" id="MBC3936848.1"/>
    </source>
</evidence>
<keyword evidence="1" id="KW-0378">Hydrolase</keyword>
<gene>
    <name evidence="1" type="primary">yjjG</name>
    <name evidence="1" type="ORF">H8K47_15900</name>
</gene>
<proteinExistence type="predicted"/>
<dbReference type="PRINTS" id="PR00413">
    <property type="entry name" value="HADHALOGNASE"/>
</dbReference>
<dbReference type="EMBL" id="JACOGG010000022">
    <property type="protein sequence ID" value="MBC3936848.1"/>
    <property type="molecule type" value="Genomic_DNA"/>
</dbReference>
<dbReference type="InterPro" id="IPR023198">
    <property type="entry name" value="PGP-like_dom2"/>
</dbReference>
<dbReference type="Pfam" id="PF00702">
    <property type="entry name" value="Hydrolase"/>
    <property type="match status" value="1"/>
</dbReference>
<dbReference type="InterPro" id="IPR011951">
    <property type="entry name" value="HAD-SF_hydro_IA_YjjG/PynA"/>
</dbReference>
<reference evidence="1" key="1">
    <citation type="submission" date="2020-08" db="EMBL/GenBank/DDBJ databases">
        <title>Novel species isolated from subtropical streams in China.</title>
        <authorList>
            <person name="Lu H."/>
        </authorList>
    </citation>
    <scope>NUCLEOTIDE SEQUENCE</scope>
    <source>
        <strain evidence="1">CY7W</strain>
    </source>
</reference>